<reference evidence="2 3" key="1">
    <citation type="submission" date="2014-11" db="EMBL/GenBank/DDBJ databases">
        <authorList>
            <person name="Zhu J."/>
            <person name="Qi W."/>
            <person name="Song R."/>
        </authorList>
    </citation>
    <scope>NUCLEOTIDE SEQUENCE [LARGE SCALE GENOMIC DNA]</scope>
</reference>
<evidence type="ECO:0000256" key="1">
    <source>
        <dbReference type="SAM" id="MobiDB-lite"/>
    </source>
</evidence>
<dbReference type="Proteomes" id="UP000041254">
    <property type="component" value="Unassembled WGS sequence"/>
</dbReference>
<feature type="region of interest" description="Disordered" evidence="1">
    <location>
        <begin position="24"/>
        <end position="46"/>
    </location>
</feature>
<proteinExistence type="predicted"/>
<gene>
    <name evidence="2" type="ORF">Vbra_1371</name>
</gene>
<sequence length="189" mass="20781">MTRICSSAEADVCATTPAVLFGLPPPSTPSSASSSDGVWRPRAPAQRVPAPLDPGYYFTGDGCVQDKDGYYWITVRGVSTMHPPPAGERRDHLHKVKVMKRRQEDSLPTWSSNEKTRTPEASEVGEGTGYTQHASMSSLPLDLCAEDENAFEQHCPWLDKACKLCRGFTVTLRRLCVTCSTLCPTGQRY</sequence>
<accession>A0A0G4FI62</accession>
<dbReference type="EMBL" id="CDMY01000444">
    <property type="protein sequence ID" value="CEM13148.1"/>
    <property type="molecule type" value="Genomic_DNA"/>
</dbReference>
<keyword evidence="3" id="KW-1185">Reference proteome</keyword>
<protein>
    <submittedName>
        <fullName evidence="2">Uncharacterized protein</fullName>
    </submittedName>
</protein>
<name>A0A0G4FI62_VITBC</name>
<dbReference type="Gene3D" id="3.40.50.12780">
    <property type="entry name" value="N-terminal domain of ligase-like"/>
    <property type="match status" value="1"/>
</dbReference>
<evidence type="ECO:0000313" key="3">
    <source>
        <dbReference type="Proteomes" id="UP000041254"/>
    </source>
</evidence>
<dbReference type="VEuPathDB" id="CryptoDB:Vbra_1371"/>
<dbReference type="AlphaFoldDB" id="A0A0G4FI62"/>
<feature type="region of interest" description="Disordered" evidence="1">
    <location>
        <begin position="100"/>
        <end position="132"/>
    </location>
</feature>
<dbReference type="InParanoid" id="A0A0G4FI62"/>
<evidence type="ECO:0000313" key="2">
    <source>
        <dbReference type="EMBL" id="CEM13148.1"/>
    </source>
</evidence>
<feature type="compositionally biased region" description="Low complexity" evidence="1">
    <location>
        <begin position="29"/>
        <end position="46"/>
    </location>
</feature>
<organism evidence="2 3">
    <name type="scientific">Vitrella brassicaformis (strain CCMP3155)</name>
    <dbReference type="NCBI Taxonomy" id="1169540"/>
    <lineage>
        <taxon>Eukaryota</taxon>
        <taxon>Sar</taxon>
        <taxon>Alveolata</taxon>
        <taxon>Colpodellida</taxon>
        <taxon>Vitrellaceae</taxon>
        <taxon>Vitrella</taxon>
    </lineage>
</organism>
<dbReference type="InterPro" id="IPR042099">
    <property type="entry name" value="ANL_N_sf"/>
</dbReference>